<dbReference type="PANTHER" id="PTHR11161">
    <property type="entry name" value="O-ACYLTRANSFERASE"/>
    <property type="match status" value="1"/>
</dbReference>
<organism evidence="2">
    <name type="scientific">Anopheles atroparvus</name>
    <name type="common">European mosquito</name>
    <dbReference type="NCBI Taxonomy" id="41427"/>
    <lineage>
        <taxon>Eukaryota</taxon>
        <taxon>Metazoa</taxon>
        <taxon>Ecdysozoa</taxon>
        <taxon>Arthropoda</taxon>
        <taxon>Hexapoda</taxon>
        <taxon>Insecta</taxon>
        <taxon>Pterygota</taxon>
        <taxon>Neoptera</taxon>
        <taxon>Endopterygota</taxon>
        <taxon>Diptera</taxon>
        <taxon>Nematocera</taxon>
        <taxon>Culicoidea</taxon>
        <taxon>Culicidae</taxon>
        <taxon>Anophelinae</taxon>
        <taxon>Anopheles</taxon>
    </lineage>
</organism>
<dbReference type="AlphaFoldDB" id="A0A182IZJ4"/>
<evidence type="ECO:0000313" key="2">
    <source>
        <dbReference type="EnsemblMetazoa" id="AATE008488-PA.1"/>
    </source>
</evidence>
<dbReference type="EnsemblMetazoa" id="AATE008488-RA">
    <property type="protein sequence ID" value="AATE008488-PA.1"/>
    <property type="gene ID" value="AATE008488"/>
</dbReference>
<reference evidence="2" key="1">
    <citation type="submission" date="2022-08" db="UniProtKB">
        <authorList>
            <consortium name="EnsemblMetazoa"/>
        </authorList>
    </citation>
    <scope>IDENTIFICATION</scope>
    <source>
        <strain evidence="2">EBRO</strain>
    </source>
</reference>
<protein>
    <recommendedName>
        <fullName evidence="1">Acyltransferase 3 domain-containing protein</fullName>
    </recommendedName>
</protein>
<name>A0A182IZJ4_ANOAO</name>
<feature type="domain" description="Acyltransferase 3" evidence="1">
    <location>
        <begin position="216"/>
        <end position="574"/>
    </location>
</feature>
<sequence length="620" mass="69822">MVHLSTFSRFAAVLALVVAFAPGSYGTDLQWPALYELDDWTECRHLYCMVRVILSPTGEPPTSPNFDTDVVDDHRRFRRTLLDRGVCLRSVDALSGQYRGGKLPHFPTSAWNRSDRYILDRAHFPPTFHANESTERAASVVISRQLAAQYPGLVAYTEIEYCLEQSSSVHNYEQTVAVSLALALAFGFALSWNARGALLRDLRSEASPRKPFLLFDLYKNFAMVGSVLAHCVLFGPFLMPAKNIDFVEQTMTHPNAKLIGLLSPFLMQIFFTMSAMLLTVKLLHGAPKAPLAWSKFGAIVAHRLIRLQPLNLLTIGFCAIAYQHFIGGPLGPRQLIVEQGACRTRWWMNLLFISNFNMHKPCLPHSWYISADFQLFLLIALLLLATLRWPRKTPHLLACAIVASFLGPFLTVLWTDFDPIRPDSLHEMRFFLLDSAYLVQLYTPFYNNMSWSVGGMLAGLVYDRYQRQPSASIVRRVNLAIGVAFLLLLAYGRLTLAASGRIPPEDGRCWLAAYYAAFKLSAAVFFSAGTLRTLLTEKDFPGSAIVRMGAKLYYCVYLIHMPVFRIVFSSATAPTEVTPELMVRMGFRVFGISYALAVLLHHGFEKPVMGFLRRVLLHRV</sequence>
<dbReference type="InterPro" id="IPR052728">
    <property type="entry name" value="O2_lipid_transport_reg"/>
</dbReference>
<dbReference type="GO" id="GO:0016747">
    <property type="term" value="F:acyltransferase activity, transferring groups other than amino-acyl groups"/>
    <property type="evidence" value="ECO:0007669"/>
    <property type="project" value="InterPro"/>
</dbReference>
<dbReference type="Pfam" id="PF01757">
    <property type="entry name" value="Acyl_transf_3"/>
    <property type="match status" value="1"/>
</dbReference>
<evidence type="ECO:0000259" key="1">
    <source>
        <dbReference type="Pfam" id="PF01757"/>
    </source>
</evidence>
<dbReference type="PANTHER" id="PTHR11161:SF22">
    <property type="entry name" value="ACYLTRANSFERASE 3 DOMAIN-CONTAINING PROTEIN-RELATED"/>
    <property type="match status" value="1"/>
</dbReference>
<proteinExistence type="predicted"/>
<dbReference type="VEuPathDB" id="VectorBase:AATE008488"/>
<accession>A0A182IZJ4</accession>
<dbReference type="InterPro" id="IPR002656">
    <property type="entry name" value="Acyl_transf_3_dom"/>
</dbReference>